<organism evidence="7">
    <name type="scientific">Oryza meridionalis</name>
    <dbReference type="NCBI Taxonomy" id="40149"/>
    <lineage>
        <taxon>Eukaryota</taxon>
        <taxon>Viridiplantae</taxon>
        <taxon>Streptophyta</taxon>
        <taxon>Embryophyta</taxon>
        <taxon>Tracheophyta</taxon>
        <taxon>Spermatophyta</taxon>
        <taxon>Magnoliopsida</taxon>
        <taxon>Liliopsida</taxon>
        <taxon>Poales</taxon>
        <taxon>Poaceae</taxon>
        <taxon>BOP clade</taxon>
        <taxon>Oryzoideae</taxon>
        <taxon>Oryzeae</taxon>
        <taxon>Oryzinae</taxon>
        <taxon>Oryza</taxon>
    </lineage>
</organism>
<feature type="domain" description="TF-B3" evidence="6">
    <location>
        <begin position="26"/>
        <end position="119"/>
    </location>
</feature>
<sequence>MSKSGERCSKEGDDAYFDWNRTNGEDKHFFKVMLGDFHERVTIPNEFLHNFGGKIPKSIKLETRSGLTFDVQVTKNSGRVVLQSGWASYVSAHDLKIGDFLVFKYSGDSQLKTLIFDQSGCEKVCEKPVNMSGSSYDIAMRNSQDEKKKRKQRAISRQGTVKPSEEVLKAELVPGCILPSRTDLTRLQKNILTEKVKAINSETPIYGYVMNNSSIHGIPCTVEISRKYADVYLPFEDRTVVLQHHGKSWNVRCCLTKQNSKRFLKGWRQFAGDNKLHLGDICLFELLKDKKKYVMDVHIIRRK</sequence>
<dbReference type="Proteomes" id="UP000008021">
    <property type="component" value="Chromosome 3"/>
</dbReference>
<dbReference type="InterPro" id="IPR015300">
    <property type="entry name" value="DNA-bd_pseudobarrel_sf"/>
</dbReference>
<dbReference type="InterPro" id="IPR003340">
    <property type="entry name" value="B3_DNA-bd"/>
</dbReference>
<feature type="domain" description="TF-B3" evidence="6">
    <location>
        <begin position="207"/>
        <end position="303"/>
    </location>
</feature>
<dbReference type="Pfam" id="PF02362">
    <property type="entry name" value="B3"/>
    <property type="match status" value="2"/>
</dbReference>
<reference evidence="7" key="1">
    <citation type="submission" date="2015-04" db="UniProtKB">
        <authorList>
            <consortium name="EnsemblPlants"/>
        </authorList>
    </citation>
    <scope>IDENTIFICATION</scope>
</reference>
<dbReference type="eggNOG" id="ENOG502QT0X">
    <property type="taxonomic scope" value="Eukaryota"/>
</dbReference>
<accession>A0A0E0D3S3</accession>
<evidence type="ECO:0000256" key="5">
    <source>
        <dbReference type="ARBA" id="ARBA00023242"/>
    </source>
</evidence>
<dbReference type="PANTHER" id="PTHR31391">
    <property type="entry name" value="B3 DOMAIN-CONTAINING PROTEIN OS11G0197600-RELATED"/>
    <property type="match status" value="1"/>
</dbReference>
<protein>
    <recommendedName>
        <fullName evidence="6">TF-B3 domain-containing protein</fullName>
    </recommendedName>
</protein>
<dbReference type="PANTHER" id="PTHR31391:SF121">
    <property type="entry name" value="B3 DOMAIN-CONTAINING PROTEIN OS08G0325100-RELATED"/>
    <property type="match status" value="1"/>
</dbReference>
<keyword evidence="5" id="KW-0539">Nucleus</keyword>
<dbReference type="GO" id="GO:0003677">
    <property type="term" value="F:DNA binding"/>
    <property type="evidence" value="ECO:0007669"/>
    <property type="project" value="UniProtKB-KW"/>
</dbReference>
<evidence type="ECO:0000256" key="1">
    <source>
        <dbReference type="ARBA" id="ARBA00004123"/>
    </source>
</evidence>
<proteinExistence type="predicted"/>
<reference evidence="7" key="2">
    <citation type="submission" date="2018-05" db="EMBL/GenBank/DDBJ databases">
        <title>OmerRS3 (Oryza meridionalis Reference Sequence Version 3).</title>
        <authorList>
            <person name="Zhang J."/>
            <person name="Kudrna D."/>
            <person name="Lee S."/>
            <person name="Talag J."/>
            <person name="Welchert J."/>
            <person name="Wing R.A."/>
        </authorList>
    </citation>
    <scope>NUCLEOTIDE SEQUENCE [LARGE SCALE GENOMIC DNA]</scope>
    <source>
        <strain evidence="7">cv. OR44</strain>
    </source>
</reference>
<evidence type="ECO:0000259" key="6">
    <source>
        <dbReference type="PROSITE" id="PS50863"/>
    </source>
</evidence>
<dbReference type="EnsemblPlants" id="OMERI03G23750.1">
    <property type="protein sequence ID" value="OMERI03G23750.1"/>
    <property type="gene ID" value="OMERI03G23750"/>
</dbReference>
<dbReference type="PROSITE" id="PS50863">
    <property type="entry name" value="B3"/>
    <property type="match status" value="2"/>
</dbReference>
<name>A0A0E0D3S3_9ORYZ</name>
<dbReference type="GO" id="GO:0005634">
    <property type="term" value="C:nucleus"/>
    <property type="evidence" value="ECO:0007669"/>
    <property type="project" value="UniProtKB-SubCell"/>
</dbReference>
<evidence type="ECO:0000313" key="8">
    <source>
        <dbReference type="Proteomes" id="UP000008021"/>
    </source>
</evidence>
<evidence type="ECO:0000256" key="3">
    <source>
        <dbReference type="ARBA" id="ARBA00023125"/>
    </source>
</evidence>
<dbReference type="AlphaFoldDB" id="A0A0E0D3S3"/>
<dbReference type="SMART" id="SM01019">
    <property type="entry name" value="B3"/>
    <property type="match status" value="2"/>
</dbReference>
<dbReference type="SUPFAM" id="SSF101936">
    <property type="entry name" value="DNA-binding pseudobarrel domain"/>
    <property type="match status" value="2"/>
</dbReference>
<dbReference type="Gene3D" id="2.40.330.10">
    <property type="entry name" value="DNA-binding pseudobarrel domain"/>
    <property type="match status" value="2"/>
</dbReference>
<evidence type="ECO:0000256" key="2">
    <source>
        <dbReference type="ARBA" id="ARBA00023015"/>
    </source>
</evidence>
<evidence type="ECO:0000313" key="7">
    <source>
        <dbReference type="EnsemblPlants" id="OMERI03G23750.1"/>
    </source>
</evidence>
<dbReference type="STRING" id="40149.A0A0E0D3S3"/>
<dbReference type="Gramene" id="OMERI03G23750.1">
    <property type="protein sequence ID" value="OMERI03G23750.1"/>
    <property type="gene ID" value="OMERI03G23750"/>
</dbReference>
<comment type="subcellular location">
    <subcellularLocation>
        <location evidence="1">Nucleus</location>
    </subcellularLocation>
</comment>
<dbReference type="HOGENOM" id="CLU_015069_0_2_1"/>
<dbReference type="CDD" id="cd10017">
    <property type="entry name" value="B3_DNA"/>
    <property type="match status" value="2"/>
</dbReference>
<keyword evidence="8" id="KW-1185">Reference proteome</keyword>
<dbReference type="InterPro" id="IPR044837">
    <property type="entry name" value="REM16-like"/>
</dbReference>
<keyword evidence="2" id="KW-0805">Transcription regulation</keyword>
<keyword evidence="3" id="KW-0238">DNA-binding</keyword>
<keyword evidence="4" id="KW-0804">Transcription</keyword>
<evidence type="ECO:0000256" key="4">
    <source>
        <dbReference type="ARBA" id="ARBA00023163"/>
    </source>
</evidence>